<evidence type="ECO:0000256" key="1">
    <source>
        <dbReference type="SAM" id="MobiDB-lite"/>
    </source>
</evidence>
<dbReference type="PANTHER" id="PTHR34475">
    <property type="match status" value="1"/>
</dbReference>
<dbReference type="AlphaFoldDB" id="A0A2D6YJE0"/>
<dbReference type="PANTHER" id="PTHR34475:SF1">
    <property type="entry name" value="CYTOSKELETON PROTEIN RODZ"/>
    <property type="match status" value="1"/>
</dbReference>
<name>A0A2D6YJE0_9DELT</name>
<dbReference type="Pfam" id="PF13413">
    <property type="entry name" value="HTH_25"/>
    <property type="match status" value="1"/>
</dbReference>
<feature type="region of interest" description="Disordered" evidence="1">
    <location>
        <begin position="138"/>
        <end position="174"/>
    </location>
</feature>
<dbReference type="Proteomes" id="UP000226525">
    <property type="component" value="Unassembled WGS sequence"/>
</dbReference>
<dbReference type="EMBL" id="NZEX01000086">
    <property type="protein sequence ID" value="MAH63264.1"/>
    <property type="molecule type" value="Genomic_DNA"/>
</dbReference>
<evidence type="ECO:0000313" key="2">
    <source>
        <dbReference type="EMBL" id="MAH63264.1"/>
    </source>
</evidence>
<proteinExistence type="predicted"/>
<reference evidence="3" key="1">
    <citation type="submission" date="2017-09" db="EMBL/GenBank/DDBJ databases">
        <title>The Reconstruction of 2,631 Draft Metagenome-Assembled Genomes from the Global Oceans.</title>
        <authorList>
            <person name="Tully B.J."/>
            <person name="Graham E.D."/>
            <person name="Heidelberg J.F."/>
        </authorList>
    </citation>
    <scope>NUCLEOTIDE SEQUENCE [LARGE SCALE GENOMIC DNA]</scope>
</reference>
<comment type="caution">
    <text evidence="2">The sequence shown here is derived from an EMBL/GenBank/DDBJ whole genome shotgun (WGS) entry which is preliminary data.</text>
</comment>
<sequence length="319" mass="36534">MATTSENITYQQQLGQLLRNHRISQDWSLEDVSSQTRLDVLVLRHLEEGNLEAPPGKVFMRGFLRIYIQFLQIPPSELESLEEVVEQKPTTEEKITPDRLDSFKSKPKSINPRKWISGLGLAAGLLLIWQLNPWDSSENSTETNIAEEDNSISRNQNEHNDATQTQAPIGTAKDSITKSKVDDIFFYDHGKRSDDEISKKERIDPAIEKNVETEENIPTFPVESSENNLAPTEINPNFPILELRAKKSVWIVVQADSEQPSLYYLKAGEIQSWETAKKFYILTIGDLKALQIRLDKKLYQLPDNESLVLDWKIKLNKTE</sequence>
<dbReference type="InterPro" id="IPR050400">
    <property type="entry name" value="Bact_Cytoskel_RodZ"/>
</dbReference>
<organism evidence="2 3">
    <name type="scientific">SAR324 cluster bacterium</name>
    <dbReference type="NCBI Taxonomy" id="2024889"/>
    <lineage>
        <taxon>Bacteria</taxon>
        <taxon>Deltaproteobacteria</taxon>
        <taxon>SAR324 cluster</taxon>
    </lineage>
</organism>
<accession>A0A2D6YJE0</accession>
<dbReference type="GO" id="GO:0003677">
    <property type="term" value="F:DNA binding"/>
    <property type="evidence" value="ECO:0007669"/>
    <property type="project" value="InterPro"/>
</dbReference>
<evidence type="ECO:0000313" key="3">
    <source>
        <dbReference type="Proteomes" id="UP000226525"/>
    </source>
</evidence>
<protein>
    <submittedName>
        <fullName evidence="2">Uncharacterized protein</fullName>
    </submittedName>
</protein>
<gene>
    <name evidence="2" type="ORF">CMN54_07450</name>
</gene>
<dbReference type="Gene3D" id="1.10.260.40">
    <property type="entry name" value="lambda repressor-like DNA-binding domains"/>
    <property type="match status" value="1"/>
</dbReference>
<dbReference type="InterPro" id="IPR010982">
    <property type="entry name" value="Lambda_DNA-bd_dom_sf"/>
</dbReference>